<comment type="caution">
    <text evidence="11">The sequence shown here is derived from an EMBL/GenBank/DDBJ whole genome shotgun (WGS) entry which is preliminary data.</text>
</comment>
<organism evidence="11 12">
    <name type="scientific">Planktothrix agardhii CCAP 1459/11A</name>
    <dbReference type="NCBI Taxonomy" id="282420"/>
    <lineage>
        <taxon>Bacteria</taxon>
        <taxon>Bacillati</taxon>
        <taxon>Cyanobacteriota</taxon>
        <taxon>Cyanophyceae</taxon>
        <taxon>Oscillatoriophycideae</taxon>
        <taxon>Oscillatoriales</taxon>
        <taxon>Microcoleaceae</taxon>
        <taxon>Planktothrix</taxon>
    </lineage>
</organism>
<dbReference type="GO" id="GO:0090564">
    <property type="term" value="F:protein-phosphocysteine-glucose phosphotransferase system transporter activity"/>
    <property type="evidence" value="ECO:0007669"/>
    <property type="project" value="TreeGrafter"/>
</dbReference>
<evidence type="ECO:0000256" key="5">
    <source>
        <dbReference type="ARBA" id="ARBA00022683"/>
    </source>
</evidence>
<dbReference type="EMBL" id="BJCD01000044">
    <property type="protein sequence ID" value="GDZ94496.1"/>
    <property type="molecule type" value="Genomic_DNA"/>
</dbReference>
<dbReference type="InterPro" id="IPR003352">
    <property type="entry name" value="PTS_EIIC"/>
</dbReference>
<protein>
    <submittedName>
        <fullName evidence="11">PTS system glucose-specific EIICB component</fullName>
    </submittedName>
</protein>
<dbReference type="GO" id="GO:0005886">
    <property type="term" value="C:plasma membrane"/>
    <property type="evidence" value="ECO:0007669"/>
    <property type="project" value="UniProtKB-SubCell"/>
</dbReference>
<evidence type="ECO:0000259" key="10">
    <source>
        <dbReference type="Pfam" id="PF02378"/>
    </source>
</evidence>
<dbReference type="GO" id="GO:1904659">
    <property type="term" value="P:D-glucose transmembrane transport"/>
    <property type="evidence" value="ECO:0007669"/>
    <property type="project" value="TreeGrafter"/>
</dbReference>
<reference evidence="12" key="1">
    <citation type="submission" date="2019-02" db="EMBL/GenBank/DDBJ databases">
        <title>Draft genome sequence of Planktothrix agardhii NIES-905.</title>
        <authorList>
            <person name="Yamaguchi H."/>
            <person name="Suzuki S."/>
            <person name="Kawachi M."/>
        </authorList>
    </citation>
    <scope>NUCLEOTIDE SEQUENCE [LARGE SCALE GENOMIC DNA]</scope>
    <source>
        <strain evidence="12">CCAP 1459/11A</strain>
    </source>
</reference>
<dbReference type="Pfam" id="PF02378">
    <property type="entry name" value="PTS_EIIC"/>
    <property type="match status" value="1"/>
</dbReference>
<gene>
    <name evidence="11" type="primary">ptsG</name>
    <name evidence="11" type="ORF">PA905_24520</name>
</gene>
<keyword evidence="2" id="KW-0813">Transport</keyword>
<evidence type="ECO:0000256" key="8">
    <source>
        <dbReference type="ARBA" id="ARBA00023136"/>
    </source>
</evidence>
<evidence type="ECO:0000256" key="6">
    <source>
        <dbReference type="ARBA" id="ARBA00022692"/>
    </source>
</evidence>
<evidence type="ECO:0000256" key="7">
    <source>
        <dbReference type="ARBA" id="ARBA00022989"/>
    </source>
</evidence>
<dbReference type="GO" id="GO:0008982">
    <property type="term" value="F:protein-N(PI)-phosphohistidine-sugar phosphotransferase activity"/>
    <property type="evidence" value="ECO:0007669"/>
    <property type="project" value="InterPro"/>
</dbReference>
<evidence type="ECO:0000313" key="12">
    <source>
        <dbReference type="Proteomes" id="UP000299794"/>
    </source>
</evidence>
<accession>A0A4P5ZEJ1</accession>
<name>A0A4P5ZEJ1_PLAAG</name>
<dbReference type="RefSeq" id="WP_071782563.1">
    <property type="nucleotide sequence ID" value="NZ_BJCD01000044.1"/>
</dbReference>
<feature type="transmembrane region" description="Helical" evidence="9">
    <location>
        <begin position="42"/>
        <end position="63"/>
    </location>
</feature>
<dbReference type="PANTHER" id="PTHR30009">
    <property type="entry name" value="CYTOCHROME C-TYPE SYNTHESIS PROTEIN AND PTS TRANSMEMBRANE COMPONENT"/>
    <property type="match status" value="1"/>
</dbReference>
<keyword evidence="8 9" id="KW-0472">Membrane</keyword>
<dbReference type="Proteomes" id="UP000299794">
    <property type="component" value="Unassembled WGS sequence"/>
</dbReference>
<dbReference type="PANTHER" id="PTHR30009:SF20">
    <property type="entry name" value="PTS SYSTEM GLUCOSE-SPECIFIC EIICB COMPONENT-RELATED"/>
    <property type="match status" value="1"/>
</dbReference>
<evidence type="ECO:0000256" key="2">
    <source>
        <dbReference type="ARBA" id="ARBA00022448"/>
    </source>
</evidence>
<dbReference type="GO" id="GO:0009401">
    <property type="term" value="P:phosphoenolpyruvate-dependent sugar phosphotransferase system"/>
    <property type="evidence" value="ECO:0007669"/>
    <property type="project" value="UniProtKB-KW"/>
</dbReference>
<dbReference type="AlphaFoldDB" id="A0A4P5ZEJ1"/>
<evidence type="ECO:0000256" key="9">
    <source>
        <dbReference type="SAM" id="Phobius"/>
    </source>
</evidence>
<comment type="subcellular location">
    <subcellularLocation>
        <location evidence="1">Cell membrane</location>
        <topology evidence="1">Multi-pass membrane protein</topology>
    </subcellularLocation>
</comment>
<feature type="domain" description="Phosphotransferase system EIIC" evidence="10">
    <location>
        <begin position="1"/>
        <end position="69"/>
    </location>
</feature>
<evidence type="ECO:0000256" key="1">
    <source>
        <dbReference type="ARBA" id="ARBA00004651"/>
    </source>
</evidence>
<sequence length="72" mass="7830">MSVVWPPIGAAISTAANAATSGGNVSLTAAIYGLVERLLLPFGLYHIWNVPFFFQIGSFLDPITNRTEYSKR</sequence>
<evidence type="ECO:0000256" key="4">
    <source>
        <dbReference type="ARBA" id="ARBA00022597"/>
    </source>
</evidence>
<dbReference type="InterPro" id="IPR050429">
    <property type="entry name" value="PTS_Glucose_EIICBA"/>
</dbReference>
<keyword evidence="6 9" id="KW-0812">Transmembrane</keyword>
<evidence type="ECO:0000256" key="3">
    <source>
        <dbReference type="ARBA" id="ARBA00022475"/>
    </source>
</evidence>
<evidence type="ECO:0000313" key="11">
    <source>
        <dbReference type="EMBL" id="GDZ94496.1"/>
    </source>
</evidence>
<keyword evidence="5" id="KW-0598">Phosphotransferase system</keyword>
<proteinExistence type="predicted"/>
<keyword evidence="7 9" id="KW-1133">Transmembrane helix</keyword>
<keyword evidence="4" id="KW-0762">Sugar transport</keyword>
<keyword evidence="3" id="KW-1003">Cell membrane</keyword>